<keyword evidence="2" id="KW-1185">Reference proteome</keyword>
<gene>
    <name evidence="1" type="ORF">ARMGADRAFT_1004928</name>
</gene>
<dbReference type="EMBL" id="KZ293644">
    <property type="protein sequence ID" value="PBL04357.1"/>
    <property type="molecule type" value="Genomic_DNA"/>
</dbReference>
<sequence>MRQVINLGWDEKVVRVIYFGLTFRDETFHDVMVRNVFRDLLRFPSTTMSSSPHPVYFDVDKLRDELRGLLRGLLRDELLDGLLDGLLLDGLLDRWRLLDASSRSRVDTFSFLGLLGSTPIDRHLLLNRLLDRLLDRLLHPSLERGLHGQPVDSQVDRLEQATENALENAIVKSMVQRVRQYPEIAVKILHGLSGNCIVKDAKGDYHFKVIMDNYDYMVYKYAMDILMEGLFKNEDTKVTVYNFQLFNEVAMDYVRRLSNSPVVKDNIRLLPNPEDTETADKIRCRSLVERVEARIALNAGMVEKNAIAWKKTCAFRDYISEHKADTNKERYESVKELLVRHGEDGMMRDDLLRDFTSDRGIISDIRKKGNRAAHCEGTKEEMFVAAVKRQPKGLQPYMEEIRLVGRTPRKPRNSRKSRP</sequence>
<dbReference type="OrthoDB" id="10289618at2759"/>
<accession>A0A2H3F1B6</accession>
<dbReference type="InParanoid" id="A0A2H3F1B6"/>
<evidence type="ECO:0000313" key="2">
    <source>
        <dbReference type="Proteomes" id="UP000217790"/>
    </source>
</evidence>
<dbReference type="AlphaFoldDB" id="A0A2H3F1B6"/>
<protein>
    <submittedName>
        <fullName evidence="1">Uncharacterized protein</fullName>
    </submittedName>
</protein>
<name>A0A2H3F1B6_ARMGA</name>
<reference evidence="2" key="1">
    <citation type="journal article" date="2017" name="Nat. Ecol. Evol.">
        <title>Genome expansion and lineage-specific genetic innovations in the forest pathogenic fungi Armillaria.</title>
        <authorList>
            <person name="Sipos G."/>
            <person name="Prasanna A.N."/>
            <person name="Walter M.C."/>
            <person name="O'Connor E."/>
            <person name="Balint B."/>
            <person name="Krizsan K."/>
            <person name="Kiss B."/>
            <person name="Hess J."/>
            <person name="Varga T."/>
            <person name="Slot J."/>
            <person name="Riley R."/>
            <person name="Boka B."/>
            <person name="Rigling D."/>
            <person name="Barry K."/>
            <person name="Lee J."/>
            <person name="Mihaltcheva S."/>
            <person name="LaButti K."/>
            <person name="Lipzen A."/>
            <person name="Waldron R."/>
            <person name="Moloney N.M."/>
            <person name="Sperisen C."/>
            <person name="Kredics L."/>
            <person name="Vagvoelgyi C."/>
            <person name="Patrignani A."/>
            <person name="Fitzpatrick D."/>
            <person name="Nagy I."/>
            <person name="Doyle S."/>
            <person name="Anderson J.B."/>
            <person name="Grigoriev I.V."/>
            <person name="Gueldener U."/>
            <person name="Muensterkoetter M."/>
            <person name="Nagy L.G."/>
        </authorList>
    </citation>
    <scope>NUCLEOTIDE SEQUENCE [LARGE SCALE GENOMIC DNA]</scope>
    <source>
        <strain evidence="2">Ar21-2</strain>
    </source>
</reference>
<dbReference type="Proteomes" id="UP000217790">
    <property type="component" value="Unassembled WGS sequence"/>
</dbReference>
<evidence type="ECO:0000313" key="1">
    <source>
        <dbReference type="EMBL" id="PBL04357.1"/>
    </source>
</evidence>
<organism evidence="1 2">
    <name type="scientific">Armillaria gallica</name>
    <name type="common">Bulbous honey fungus</name>
    <name type="synonym">Armillaria bulbosa</name>
    <dbReference type="NCBI Taxonomy" id="47427"/>
    <lineage>
        <taxon>Eukaryota</taxon>
        <taxon>Fungi</taxon>
        <taxon>Dikarya</taxon>
        <taxon>Basidiomycota</taxon>
        <taxon>Agaricomycotina</taxon>
        <taxon>Agaricomycetes</taxon>
        <taxon>Agaricomycetidae</taxon>
        <taxon>Agaricales</taxon>
        <taxon>Marasmiineae</taxon>
        <taxon>Physalacriaceae</taxon>
        <taxon>Armillaria</taxon>
    </lineage>
</organism>
<proteinExistence type="predicted"/>